<dbReference type="RefSeq" id="WP_051140557.1">
    <property type="nucleotide sequence ID" value="NZ_CP012915.1"/>
</dbReference>
<evidence type="ECO:0000313" key="4">
    <source>
        <dbReference type="Proteomes" id="UP001277471"/>
    </source>
</evidence>
<dbReference type="InterPro" id="IPR036624">
    <property type="entry name" value="Hcp1-lik_sf"/>
</dbReference>
<dbReference type="Gene3D" id="2.30.110.20">
    <property type="entry name" value="Hcp1-like"/>
    <property type="match status" value="1"/>
</dbReference>
<evidence type="ECO:0000313" key="3">
    <source>
        <dbReference type="Proteomes" id="UP000298774"/>
    </source>
</evidence>
<dbReference type="SUPFAM" id="SSF141452">
    <property type="entry name" value="Hcp1-like"/>
    <property type="match status" value="1"/>
</dbReference>
<evidence type="ECO:0000313" key="2">
    <source>
        <dbReference type="EMBL" id="QCO11023.1"/>
    </source>
</evidence>
<proteinExistence type="predicted"/>
<sequence length="171" mass="19136">MSMIILDIPNVQGESAVEIAGGTVFKDMILCDSLSQDMTVEMEVSTNARRTVHTPKVENITLERKWDRASPKLISLLLRSANSDTAKKQWTIHCLKPIGDSHQWGEFLTIELTNPLIAKHSLSVNEGDTTETIEINATEIYWTYKRYTEEQKHEGGGGVKFNLLKGTVSDS</sequence>
<evidence type="ECO:0000313" key="1">
    <source>
        <dbReference type="EMBL" id="MDX5952328.1"/>
    </source>
</evidence>
<protein>
    <submittedName>
        <fullName evidence="1">Type VI secretion system tube protein Hcp</fullName>
    </submittedName>
</protein>
<gene>
    <name evidence="2" type="ORF">D3868_18490</name>
    <name evidence="1" type="ORF">SIM66_14135</name>
</gene>
<keyword evidence="4" id="KW-1185">Reference proteome</keyword>
<keyword evidence="2" id="KW-0614">Plasmid</keyword>
<reference evidence="2 3" key="1">
    <citation type="submission" date="2018-09" db="EMBL/GenBank/DDBJ databases">
        <title>Whole genome based analysis of evolution and adaptive divergence in Indian and Brazilian strains of Azospirillum brasilense.</title>
        <authorList>
            <person name="Singh C."/>
            <person name="Tripathi A.K."/>
        </authorList>
    </citation>
    <scope>NUCLEOTIDE SEQUENCE [LARGE SCALE GENOMIC DNA]</scope>
    <source>
        <strain evidence="2 3">MTCC4038</strain>
        <plasmid evidence="2 3">p1</plasmid>
    </source>
</reference>
<dbReference type="KEGG" id="abf:AMK58_18840"/>
<reference evidence="1 4" key="2">
    <citation type="submission" date="2023-11" db="EMBL/GenBank/DDBJ databases">
        <title>MicrobeMod: A computational toolkit for identifying prokaryotic methylation and restriction-modification with nanopore sequencing.</title>
        <authorList>
            <person name="Crits-Christoph A."/>
            <person name="Kang S.C."/>
            <person name="Lee H."/>
            <person name="Ostrov N."/>
        </authorList>
    </citation>
    <scope>NUCLEOTIDE SEQUENCE [LARGE SCALE GENOMIC DNA]</scope>
    <source>
        <strain evidence="1 4">ATCC 29145</strain>
    </source>
</reference>
<geneLocation type="plasmid" evidence="2 3">
    <name>p1</name>
</geneLocation>
<organism evidence="2 3">
    <name type="scientific">Azospirillum brasilense</name>
    <dbReference type="NCBI Taxonomy" id="192"/>
    <lineage>
        <taxon>Bacteria</taxon>
        <taxon>Pseudomonadati</taxon>
        <taxon>Pseudomonadota</taxon>
        <taxon>Alphaproteobacteria</taxon>
        <taxon>Rhodospirillales</taxon>
        <taxon>Azospirillaceae</taxon>
        <taxon>Azospirillum</taxon>
    </lineage>
</organism>
<dbReference type="Proteomes" id="UP000298774">
    <property type="component" value="Plasmid p1"/>
</dbReference>
<accession>A0A0P0ESU1</accession>
<dbReference type="EMBL" id="JAWXYC010000003">
    <property type="protein sequence ID" value="MDX5952328.1"/>
    <property type="molecule type" value="Genomic_DNA"/>
</dbReference>
<dbReference type="InterPro" id="IPR008514">
    <property type="entry name" value="T6SS_Hcp"/>
</dbReference>
<dbReference type="AlphaFoldDB" id="A0A0P0ESU1"/>
<dbReference type="EMBL" id="CP032340">
    <property type="protein sequence ID" value="QCO11023.1"/>
    <property type="molecule type" value="Genomic_DNA"/>
</dbReference>
<dbReference type="GeneID" id="56451149"/>
<dbReference type="Pfam" id="PF05638">
    <property type="entry name" value="T6SS_HCP"/>
    <property type="match status" value="1"/>
</dbReference>
<dbReference type="Proteomes" id="UP001277471">
    <property type="component" value="Unassembled WGS sequence"/>
</dbReference>
<name>A0A0P0ESU1_AZOBR</name>